<reference evidence="1" key="1">
    <citation type="submission" date="2017-06" db="EMBL/GenBank/DDBJ databases">
        <authorList>
            <person name="Assis F.L."/>
            <person name="Abrahao J.S."/>
            <person name="Silva L."/>
            <person name="Khalil J.B."/>
            <person name="Rodrigues R."/>
            <person name="Silva L.S."/>
            <person name="Boratto P."/>
            <person name="Andrade M."/>
            <person name="Kroon E.G."/>
            <person name="Ribeiro B."/>
            <person name="Bergier I."/>
            <person name="Seligmann H."/>
            <person name="Ghigo E."/>
            <person name="Colson P."/>
            <person name="Levasseur A."/>
            <person name="Raoult D."/>
            <person name="Scola B.L."/>
        </authorList>
    </citation>
    <scope>NUCLEOTIDE SEQUENCE</scope>
    <source>
        <strain evidence="1">Deep ocean</strain>
    </source>
</reference>
<dbReference type="RefSeq" id="YP_010780869.1">
    <property type="nucleotide sequence ID" value="NC_075038.1"/>
</dbReference>
<reference evidence="1" key="2">
    <citation type="journal article" date="2018" name="Nat. Commun.">
        <title>Tailed giant Tupanvirus possesses the most complete translational apparatus of the known virosphere.</title>
        <authorList>
            <person name="Abrahao J."/>
            <person name="Silva L."/>
            <person name="Silva L.S."/>
            <person name="Khalil J.Y.B."/>
            <person name="Rodrigues R."/>
            <person name="Arantes T."/>
            <person name="Assis F."/>
            <person name="Boratto P."/>
            <person name="Andrade M."/>
            <person name="Kroon E.G."/>
            <person name="Ribeiro B."/>
            <person name="Bergier I."/>
            <person name="Seligmann H."/>
            <person name="Ghigo E."/>
            <person name="Colson P."/>
            <person name="Levasseur A."/>
            <person name="Kroemer G."/>
            <person name="Raoult D."/>
            <person name="La Scola B."/>
        </authorList>
    </citation>
    <scope>NUCLEOTIDE SEQUENCE [LARGE SCALE GENOMIC DNA]</scope>
    <source>
        <strain evidence="1">Deep ocean</strain>
    </source>
</reference>
<organism evidence="1">
    <name type="scientific">Tupanvirus deep ocean</name>
    <dbReference type="NCBI Taxonomy" id="2126984"/>
    <lineage>
        <taxon>Viruses</taxon>
        <taxon>Varidnaviria</taxon>
        <taxon>Bamfordvirae</taxon>
        <taxon>Nucleocytoviricota</taxon>
        <taxon>Megaviricetes</taxon>
        <taxon>Imitervirales</taxon>
        <taxon>Mimiviridae</taxon>
        <taxon>Megamimivirinae</taxon>
        <taxon>Tupanvirus</taxon>
        <taxon>Tupanvirus altamarinense</taxon>
    </lineage>
</organism>
<protein>
    <submittedName>
        <fullName evidence="1">Uncharacterized protein</fullName>
    </submittedName>
</protein>
<dbReference type="GeneID" id="80517560"/>
<sequence>MDISEQIKQIRIKKHQEYLDYCKRIEEKENESIKKIKEKEIMDKKITYLTNLHNKYKNIFDPKTIAAKKIQNFVRKNYFEPQCINESDMIKIPPLYRLRITITNYHVNEYNEANVDLSMLDMHRLIYKMMVSADKKIILFRYCFDIRELYPQKNKIIELFDGFYFMQPDDHIKINALWDKVNGETNRSIIYMSQFEYYKCLSVDEFSKTKNSLNNDDETKKYIENILRGDNVESMNSDIHITQNNIPLDNDFLHSVTCKYIVECESNKICD</sequence>
<accession>A0A6N1NQW4</accession>
<dbReference type="EMBL" id="MF405918">
    <property type="protein sequence ID" value="QKU34248.1"/>
    <property type="molecule type" value="Genomic_DNA"/>
</dbReference>
<dbReference type="KEGG" id="vg:80517560"/>
<evidence type="ECO:0000313" key="1">
    <source>
        <dbReference type="EMBL" id="QKU34248.1"/>
    </source>
</evidence>
<name>A0A6N1NQW4_9VIRU</name>
<proteinExistence type="predicted"/>